<dbReference type="PANTHER" id="PTHR13723:SF281">
    <property type="entry name" value="PAPILIN"/>
    <property type="match status" value="1"/>
</dbReference>
<dbReference type="GO" id="GO:0005576">
    <property type="term" value="C:extracellular region"/>
    <property type="evidence" value="ECO:0007669"/>
    <property type="project" value="UniProtKB-SubCell"/>
</dbReference>
<feature type="region of interest" description="Disordered" evidence="4">
    <location>
        <begin position="319"/>
        <end position="373"/>
    </location>
</feature>
<dbReference type="OrthoDB" id="6434101at2759"/>
<dbReference type="InterPro" id="IPR001134">
    <property type="entry name" value="Netrin_domain"/>
</dbReference>
<dbReference type="Proteomes" id="UP000887116">
    <property type="component" value="Unassembled WGS sequence"/>
</dbReference>
<dbReference type="Pfam" id="PF01759">
    <property type="entry name" value="NTR"/>
    <property type="match status" value="1"/>
</dbReference>
<comment type="subcellular location">
    <subcellularLocation>
        <location evidence="1">Secreted</location>
    </subcellularLocation>
</comment>
<dbReference type="InterPro" id="IPR010294">
    <property type="entry name" value="ADAMTS_spacer1"/>
</dbReference>
<reference evidence="6" key="1">
    <citation type="submission" date="2020-07" db="EMBL/GenBank/DDBJ databases">
        <title>Multicomponent nature underlies the extraordinary mechanical properties of spider dragline silk.</title>
        <authorList>
            <person name="Kono N."/>
            <person name="Nakamura H."/>
            <person name="Mori M."/>
            <person name="Yoshida Y."/>
            <person name="Ohtoshi R."/>
            <person name="Malay A.D."/>
            <person name="Moran D.A.P."/>
            <person name="Tomita M."/>
            <person name="Numata K."/>
            <person name="Arakawa K."/>
        </authorList>
    </citation>
    <scope>NUCLEOTIDE SEQUENCE</scope>
</reference>
<dbReference type="EMBL" id="BMAO01037663">
    <property type="protein sequence ID" value="GFR19306.1"/>
    <property type="molecule type" value="Genomic_DNA"/>
</dbReference>
<keyword evidence="2" id="KW-0964">Secreted</keyword>
<dbReference type="InterPro" id="IPR008993">
    <property type="entry name" value="TIMP-like_OB-fold"/>
</dbReference>
<proteinExistence type="predicted"/>
<feature type="compositionally biased region" description="Basic and acidic residues" evidence="4">
    <location>
        <begin position="335"/>
        <end position="358"/>
    </location>
</feature>
<evidence type="ECO:0000313" key="7">
    <source>
        <dbReference type="Proteomes" id="UP000887116"/>
    </source>
</evidence>
<dbReference type="SMART" id="SM00643">
    <property type="entry name" value="C345C"/>
    <property type="match status" value="1"/>
</dbReference>
<sequence>MWCVPRDNSTCVKYQNTFWRRPRGNFASDGRKDRHYDYNEILTIPAGATRIVVSEASDTNFLALLDSKSNFFINGNWRVQSPGRFLVHGSEFVYNRTWDGRERLSSDGPTRLPLTVQVLGTGDIPTVHYEYWVSTVSSTSRLLPHYSFHPLKTVESPANPSYHSQTPQPLENTIEDSSQTNLIPVTKFQGYKSFYHRNEVLKSVPSWSIKRHKTFKHPLSKEYTDIKNELNSNKGRNATIAHLPVTNDRIRHLENSWRIPVEKTPVAEIGGITYDTTVKAIFYNRTANPETATKHYYDISRPNVTSAFTRYNHIAPDYKNKDRRKSLDNSVSVDGRNENFGRKESKRHESRNKNAENKRAKRKRKSNHGECPQCSRVKNQVKNFCLSDFVLRAIVLAIEKQQQGNRFELEIVRSYKNKVPIMSREYVWTLDNCHCPRLRIGKEYIVMGHSRIAGGRRESRLIVDHNSFIRKYSEKRARTMLRLVRDKNSVCRKFSPIM</sequence>
<dbReference type="GO" id="GO:0030198">
    <property type="term" value="P:extracellular matrix organization"/>
    <property type="evidence" value="ECO:0007669"/>
    <property type="project" value="TreeGrafter"/>
</dbReference>
<evidence type="ECO:0000256" key="4">
    <source>
        <dbReference type="SAM" id="MobiDB-lite"/>
    </source>
</evidence>
<dbReference type="PANTHER" id="PTHR13723">
    <property type="entry name" value="ADAMTS A DISINTEGRIN AND METALLOPROTEASE WITH THROMBOSPONDIN MOTIFS PROTEASE"/>
    <property type="match status" value="1"/>
</dbReference>
<dbReference type="Pfam" id="PF05986">
    <property type="entry name" value="ADAMTS_spacer1"/>
    <property type="match status" value="1"/>
</dbReference>
<evidence type="ECO:0000313" key="6">
    <source>
        <dbReference type="EMBL" id="GFR19306.1"/>
    </source>
</evidence>
<keyword evidence="7" id="KW-1185">Reference proteome</keyword>
<dbReference type="GO" id="GO:0006508">
    <property type="term" value="P:proteolysis"/>
    <property type="evidence" value="ECO:0007669"/>
    <property type="project" value="TreeGrafter"/>
</dbReference>
<dbReference type="InterPro" id="IPR050439">
    <property type="entry name" value="ADAMTS_ADAMTS-like"/>
</dbReference>
<dbReference type="Gene3D" id="2.40.50.120">
    <property type="match status" value="1"/>
</dbReference>
<dbReference type="GO" id="GO:0004222">
    <property type="term" value="F:metalloendopeptidase activity"/>
    <property type="evidence" value="ECO:0007669"/>
    <property type="project" value="TreeGrafter"/>
</dbReference>
<evidence type="ECO:0000259" key="5">
    <source>
        <dbReference type="PROSITE" id="PS50189"/>
    </source>
</evidence>
<evidence type="ECO:0000256" key="3">
    <source>
        <dbReference type="ARBA" id="ARBA00023157"/>
    </source>
</evidence>
<evidence type="ECO:0000256" key="1">
    <source>
        <dbReference type="ARBA" id="ARBA00004613"/>
    </source>
</evidence>
<protein>
    <submittedName>
        <fullName evidence="6">NTR domain-containing protein</fullName>
    </submittedName>
</protein>
<organism evidence="6 7">
    <name type="scientific">Trichonephila clavata</name>
    <name type="common">Joro spider</name>
    <name type="synonym">Nephila clavata</name>
    <dbReference type="NCBI Taxonomy" id="2740835"/>
    <lineage>
        <taxon>Eukaryota</taxon>
        <taxon>Metazoa</taxon>
        <taxon>Ecdysozoa</taxon>
        <taxon>Arthropoda</taxon>
        <taxon>Chelicerata</taxon>
        <taxon>Arachnida</taxon>
        <taxon>Araneae</taxon>
        <taxon>Araneomorphae</taxon>
        <taxon>Entelegynae</taxon>
        <taxon>Araneoidea</taxon>
        <taxon>Nephilidae</taxon>
        <taxon>Trichonephila</taxon>
    </lineage>
</organism>
<dbReference type="Gene3D" id="2.60.120.830">
    <property type="match status" value="1"/>
</dbReference>
<dbReference type="PROSITE" id="PS50189">
    <property type="entry name" value="NTR"/>
    <property type="match status" value="1"/>
</dbReference>
<dbReference type="SUPFAM" id="SSF50242">
    <property type="entry name" value="TIMP-like"/>
    <property type="match status" value="1"/>
</dbReference>
<feature type="domain" description="NTR" evidence="5">
    <location>
        <begin position="371"/>
        <end position="491"/>
    </location>
</feature>
<name>A0A8X6H8N6_TRICU</name>
<dbReference type="GO" id="GO:0031012">
    <property type="term" value="C:extracellular matrix"/>
    <property type="evidence" value="ECO:0007669"/>
    <property type="project" value="TreeGrafter"/>
</dbReference>
<accession>A0A8X6H8N6</accession>
<keyword evidence="3" id="KW-1015">Disulfide bond</keyword>
<dbReference type="AlphaFoldDB" id="A0A8X6H8N6"/>
<comment type="caution">
    <text evidence="6">The sequence shown here is derived from an EMBL/GenBank/DDBJ whole genome shotgun (WGS) entry which is preliminary data.</text>
</comment>
<evidence type="ECO:0000256" key="2">
    <source>
        <dbReference type="ARBA" id="ARBA00022525"/>
    </source>
</evidence>
<gene>
    <name evidence="6" type="primary">AVEN_122310_1</name>
    <name evidence="6" type="ORF">TNCT_408101</name>
</gene>
<dbReference type="InterPro" id="IPR018933">
    <property type="entry name" value="Netrin_module_non-TIMP"/>
</dbReference>